<protein>
    <recommendedName>
        <fullName evidence="4">Single domain-containing protein</fullName>
    </recommendedName>
</protein>
<dbReference type="PANTHER" id="PTHR39957">
    <property type="entry name" value="AT09846P1-RELATED"/>
    <property type="match status" value="1"/>
</dbReference>
<comment type="subcellular location">
    <subcellularLocation>
        <location evidence="1">Secreted</location>
    </subcellularLocation>
</comment>
<gene>
    <name evidence="5" type="ORF">CHILSU_LOCUS3366</name>
</gene>
<evidence type="ECO:0000313" key="6">
    <source>
        <dbReference type="Proteomes" id="UP001153292"/>
    </source>
</evidence>
<keyword evidence="2" id="KW-0964">Secreted</keyword>
<keyword evidence="3" id="KW-1133">Transmembrane helix</keyword>
<sequence>MVSSICKLREIPLDNLSYKDFKNKNSKMVSRTLIFLAAVVGFSSAATWLGKLPPKPLHLAHKHGCYVKEVEDVIPFGESISPIGSCVRIDCGRSMIYYASCGVAAVEGSDCYLTEENTSRPYPECCPQIKCVEENKL</sequence>
<proteinExistence type="predicted"/>
<dbReference type="Proteomes" id="UP001153292">
    <property type="component" value="Chromosome 16"/>
</dbReference>
<evidence type="ECO:0000256" key="3">
    <source>
        <dbReference type="SAM" id="Phobius"/>
    </source>
</evidence>
<dbReference type="SMART" id="SM01318">
    <property type="entry name" value="SVWC"/>
    <property type="match status" value="1"/>
</dbReference>
<dbReference type="InterPro" id="IPR029277">
    <property type="entry name" value="SVWC_dom"/>
</dbReference>
<keyword evidence="6" id="KW-1185">Reference proteome</keyword>
<evidence type="ECO:0000256" key="2">
    <source>
        <dbReference type="ARBA" id="ARBA00022525"/>
    </source>
</evidence>
<dbReference type="EMBL" id="OU963909">
    <property type="protein sequence ID" value="CAH0400178.1"/>
    <property type="molecule type" value="Genomic_DNA"/>
</dbReference>
<organism evidence="5 6">
    <name type="scientific">Chilo suppressalis</name>
    <name type="common">Asiatic rice borer moth</name>
    <dbReference type="NCBI Taxonomy" id="168631"/>
    <lineage>
        <taxon>Eukaryota</taxon>
        <taxon>Metazoa</taxon>
        <taxon>Ecdysozoa</taxon>
        <taxon>Arthropoda</taxon>
        <taxon>Hexapoda</taxon>
        <taxon>Insecta</taxon>
        <taxon>Pterygota</taxon>
        <taxon>Neoptera</taxon>
        <taxon>Endopterygota</taxon>
        <taxon>Lepidoptera</taxon>
        <taxon>Glossata</taxon>
        <taxon>Ditrysia</taxon>
        <taxon>Pyraloidea</taxon>
        <taxon>Crambidae</taxon>
        <taxon>Crambinae</taxon>
        <taxon>Chilo</taxon>
    </lineage>
</organism>
<dbReference type="Pfam" id="PF15430">
    <property type="entry name" value="SVWC"/>
    <property type="match status" value="1"/>
</dbReference>
<accession>A0ABN8AVM0</accession>
<evidence type="ECO:0000259" key="4">
    <source>
        <dbReference type="SMART" id="SM01318"/>
    </source>
</evidence>
<name>A0ABN8AVM0_CHISP</name>
<feature type="domain" description="Single" evidence="4">
    <location>
        <begin position="65"/>
        <end position="131"/>
    </location>
</feature>
<evidence type="ECO:0000256" key="1">
    <source>
        <dbReference type="ARBA" id="ARBA00004613"/>
    </source>
</evidence>
<reference evidence="5" key="1">
    <citation type="submission" date="2021-12" db="EMBL/GenBank/DDBJ databases">
        <authorList>
            <person name="King R."/>
        </authorList>
    </citation>
    <scope>NUCLEOTIDE SEQUENCE</scope>
</reference>
<feature type="transmembrane region" description="Helical" evidence="3">
    <location>
        <begin position="32"/>
        <end position="50"/>
    </location>
</feature>
<keyword evidence="3" id="KW-0472">Membrane</keyword>
<dbReference type="InterPro" id="IPR053308">
    <property type="entry name" value="Vago-like"/>
</dbReference>
<keyword evidence="3" id="KW-0812">Transmembrane</keyword>
<dbReference type="PANTHER" id="PTHR39957:SF1">
    <property type="entry name" value="AT09846P1-RELATED"/>
    <property type="match status" value="1"/>
</dbReference>
<evidence type="ECO:0000313" key="5">
    <source>
        <dbReference type="EMBL" id="CAH0400178.1"/>
    </source>
</evidence>